<dbReference type="GO" id="GO:0005886">
    <property type="term" value="C:plasma membrane"/>
    <property type="evidence" value="ECO:0007669"/>
    <property type="project" value="UniProtKB-SubCell"/>
</dbReference>
<dbReference type="GO" id="GO:0006954">
    <property type="term" value="P:inflammatory response"/>
    <property type="evidence" value="ECO:0007669"/>
    <property type="project" value="TreeGrafter"/>
</dbReference>
<dbReference type="HOGENOM" id="CLU_1460888_0_0_1"/>
<dbReference type="PROSITE" id="PS50262">
    <property type="entry name" value="G_PROTEIN_RECEP_F1_2"/>
    <property type="match status" value="1"/>
</dbReference>
<keyword evidence="8" id="KW-1015">Disulfide bond</keyword>
<dbReference type="Pfam" id="PF00001">
    <property type="entry name" value="7tm_1"/>
    <property type="match status" value="1"/>
</dbReference>
<dbReference type="FunCoup" id="H3CIF3">
    <property type="interactions" value="1"/>
</dbReference>
<dbReference type="AlphaFoldDB" id="H3CIF3"/>
<comment type="similarity">
    <text evidence="11">Belongs to the chemokine-like receptor (CMKLR) family.</text>
</comment>
<feature type="domain" description="G-protein coupled receptors family 1 profile" evidence="13">
    <location>
        <begin position="1"/>
        <end position="138"/>
    </location>
</feature>
<evidence type="ECO:0000256" key="8">
    <source>
        <dbReference type="ARBA" id="ARBA00023157"/>
    </source>
</evidence>
<keyword evidence="2" id="KW-1003">Cell membrane</keyword>
<evidence type="ECO:0000313" key="15">
    <source>
        <dbReference type="Proteomes" id="UP000007303"/>
    </source>
</evidence>
<dbReference type="InterPro" id="IPR002234">
    <property type="entry name" value="Anphylx_rcpt_C3a/C5a1-2"/>
</dbReference>
<keyword evidence="15" id="KW-1185">Reference proteome</keyword>
<dbReference type="InterPro" id="IPR000276">
    <property type="entry name" value="GPCR_Rhodpsn"/>
</dbReference>
<reference evidence="14" key="2">
    <citation type="submission" date="2025-08" db="UniProtKB">
        <authorList>
            <consortium name="Ensembl"/>
        </authorList>
    </citation>
    <scope>IDENTIFICATION</scope>
</reference>
<keyword evidence="10" id="KW-0807">Transducer</keyword>
<protein>
    <recommendedName>
        <fullName evidence="13">G-protein coupled receptors family 1 profile domain-containing protein</fullName>
    </recommendedName>
</protein>
<accession>H3CIF3</accession>
<reference evidence="14" key="3">
    <citation type="submission" date="2025-09" db="UniProtKB">
        <authorList>
            <consortium name="Ensembl"/>
        </authorList>
    </citation>
    <scope>IDENTIFICATION</scope>
</reference>
<dbReference type="GO" id="GO:0006935">
    <property type="term" value="P:chemotaxis"/>
    <property type="evidence" value="ECO:0007669"/>
    <property type="project" value="InterPro"/>
</dbReference>
<reference evidence="15" key="1">
    <citation type="journal article" date="2004" name="Nature">
        <title>Genome duplication in the teleost fish Tetraodon nigroviridis reveals the early vertebrate proto-karyotype.</title>
        <authorList>
            <person name="Jaillon O."/>
            <person name="Aury J.-M."/>
            <person name="Brunet F."/>
            <person name="Petit J.-L."/>
            <person name="Stange-Thomann N."/>
            <person name="Mauceli E."/>
            <person name="Bouneau L."/>
            <person name="Fischer C."/>
            <person name="Ozouf-Costaz C."/>
            <person name="Bernot A."/>
            <person name="Nicaud S."/>
            <person name="Jaffe D."/>
            <person name="Fisher S."/>
            <person name="Lutfalla G."/>
            <person name="Dossat C."/>
            <person name="Segurens B."/>
            <person name="Dasilva C."/>
            <person name="Salanoubat M."/>
            <person name="Levy M."/>
            <person name="Boudet N."/>
            <person name="Castellano S."/>
            <person name="Anthouard V."/>
            <person name="Jubin C."/>
            <person name="Castelli V."/>
            <person name="Katinka M."/>
            <person name="Vacherie B."/>
            <person name="Biemont C."/>
            <person name="Skalli Z."/>
            <person name="Cattolico L."/>
            <person name="Poulain J."/>
            <person name="De Berardinis V."/>
            <person name="Cruaud C."/>
            <person name="Duprat S."/>
            <person name="Brottier P."/>
            <person name="Coutanceau J.-P."/>
            <person name="Gouzy J."/>
            <person name="Parra G."/>
            <person name="Lardier G."/>
            <person name="Chapple C."/>
            <person name="McKernan K.J."/>
            <person name="McEwan P."/>
            <person name="Bosak S."/>
            <person name="Kellis M."/>
            <person name="Volff J.-N."/>
            <person name="Guigo R."/>
            <person name="Zody M.C."/>
            <person name="Mesirov J."/>
            <person name="Lindblad-Toh K."/>
            <person name="Birren B."/>
            <person name="Nusbaum C."/>
            <person name="Kahn D."/>
            <person name="Robinson-Rechavi M."/>
            <person name="Laudet V."/>
            <person name="Schachter V."/>
            <person name="Quetier F."/>
            <person name="Saurin W."/>
            <person name="Scarpelli C."/>
            <person name="Wincker P."/>
            <person name="Lander E.S."/>
            <person name="Weissenbach J."/>
            <person name="Roest Crollius H."/>
        </authorList>
    </citation>
    <scope>NUCLEOTIDE SEQUENCE [LARGE SCALE GENOMIC DNA]</scope>
</reference>
<evidence type="ECO:0000256" key="4">
    <source>
        <dbReference type="ARBA" id="ARBA00022692"/>
    </source>
</evidence>
<dbReference type="PRINTS" id="PR00237">
    <property type="entry name" value="GPCRRHODOPSN"/>
</dbReference>
<dbReference type="GO" id="GO:0004930">
    <property type="term" value="F:G protein-coupled receptor activity"/>
    <property type="evidence" value="ECO:0007669"/>
    <property type="project" value="UniProtKB-KW"/>
</dbReference>
<evidence type="ECO:0000256" key="10">
    <source>
        <dbReference type="ARBA" id="ARBA00023224"/>
    </source>
</evidence>
<evidence type="ECO:0000256" key="9">
    <source>
        <dbReference type="ARBA" id="ARBA00023170"/>
    </source>
</evidence>
<evidence type="ECO:0000256" key="2">
    <source>
        <dbReference type="ARBA" id="ARBA00022475"/>
    </source>
</evidence>
<keyword evidence="4 12" id="KW-0812">Transmembrane</keyword>
<dbReference type="GO" id="GO:0007200">
    <property type="term" value="P:phospholipase C-activating G protein-coupled receptor signaling pathway"/>
    <property type="evidence" value="ECO:0007669"/>
    <property type="project" value="TreeGrafter"/>
</dbReference>
<dbReference type="GeneTree" id="ENSGT01020000230438"/>
<dbReference type="GO" id="GO:0007204">
    <property type="term" value="P:positive regulation of cytosolic calcium ion concentration"/>
    <property type="evidence" value="ECO:0007669"/>
    <property type="project" value="TreeGrafter"/>
</dbReference>
<feature type="transmembrane region" description="Helical" evidence="12">
    <location>
        <begin position="37"/>
        <end position="58"/>
    </location>
</feature>
<keyword evidence="5 12" id="KW-1133">Transmembrane helix</keyword>
<dbReference type="PANTHER" id="PTHR24225">
    <property type="entry name" value="CHEMOTACTIC RECEPTOR"/>
    <property type="match status" value="1"/>
</dbReference>
<dbReference type="InterPro" id="IPR000826">
    <property type="entry name" value="Formyl_rcpt-rel"/>
</dbReference>
<dbReference type="InterPro" id="IPR017452">
    <property type="entry name" value="GPCR_Rhodpsn_7TM"/>
</dbReference>
<dbReference type="PRINTS" id="PR01104">
    <property type="entry name" value="ANPHYLATOXNR"/>
</dbReference>
<evidence type="ECO:0000256" key="7">
    <source>
        <dbReference type="ARBA" id="ARBA00023136"/>
    </source>
</evidence>
<evidence type="ECO:0000256" key="1">
    <source>
        <dbReference type="ARBA" id="ARBA00004651"/>
    </source>
</evidence>
<proteinExistence type="inferred from homology"/>
<dbReference type="Gene3D" id="1.20.1070.10">
    <property type="entry name" value="Rhodopsin 7-helix transmembrane proteins"/>
    <property type="match status" value="1"/>
</dbReference>
<dbReference type="PANTHER" id="PTHR24225:SF68">
    <property type="entry name" value="C3A ANAPHYLATOXIN CHEMOTACTIC RECEPTOR-LIKE-RELATED"/>
    <property type="match status" value="1"/>
</dbReference>
<dbReference type="Proteomes" id="UP000007303">
    <property type="component" value="Unassembled WGS sequence"/>
</dbReference>
<name>H3CIF3_TETNG</name>
<sequence>MKVNQTFTCLLSFCGVGTINWDFLIDTCAFRYQVMTITLFLLGFVIPFTVIMFCYAAIILRLRKKRPLPSQSSRPFRIIAAVIITFVLCWAPFHITALMEMVLNTNDFLSPLHIRIIITLQITSSLAFINSCLNPLLYVFIGQNYKAEIRKSFLKVMERAFVESSTGTHIYSKSTNVVQSDETEV</sequence>
<dbReference type="SUPFAM" id="SSF81321">
    <property type="entry name" value="Family A G protein-coupled receptor-like"/>
    <property type="match status" value="1"/>
</dbReference>
<feature type="transmembrane region" description="Helical" evidence="12">
    <location>
        <begin position="116"/>
        <end position="141"/>
    </location>
</feature>
<dbReference type="STRING" id="99883.ENSTNIP00000008031"/>
<evidence type="ECO:0000259" key="13">
    <source>
        <dbReference type="PROSITE" id="PS50262"/>
    </source>
</evidence>
<keyword evidence="7 12" id="KW-0472">Membrane</keyword>
<dbReference type="InParanoid" id="H3CIF3"/>
<comment type="subcellular location">
    <subcellularLocation>
        <location evidence="1">Cell membrane</location>
        <topology evidence="1">Multi-pass membrane protein</topology>
    </subcellularLocation>
</comment>
<keyword evidence="9" id="KW-0675">Receptor</keyword>
<dbReference type="OMA" id="MEMVLNT"/>
<evidence type="ECO:0000313" key="14">
    <source>
        <dbReference type="Ensembl" id="ENSTNIP00000008031.1"/>
    </source>
</evidence>
<keyword evidence="3" id="KW-0597">Phosphoprotein</keyword>
<evidence type="ECO:0000256" key="3">
    <source>
        <dbReference type="ARBA" id="ARBA00022553"/>
    </source>
</evidence>
<evidence type="ECO:0000256" key="11">
    <source>
        <dbReference type="ARBA" id="ARBA00025736"/>
    </source>
</evidence>
<feature type="transmembrane region" description="Helical" evidence="12">
    <location>
        <begin position="78"/>
        <end position="96"/>
    </location>
</feature>
<keyword evidence="6" id="KW-0297">G-protein coupled receptor</keyword>
<feature type="transmembrane region" description="Helical" evidence="12">
    <location>
        <begin position="7"/>
        <end position="25"/>
    </location>
</feature>
<dbReference type="Ensembl" id="ENSTNIT00000008194.1">
    <property type="protein sequence ID" value="ENSTNIP00000008031.1"/>
    <property type="gene ID" value="ENSTNIG00000005349.1"/>
</dbReference>
<evidence type="ECO:0000256" key="12">
    <source>
        <dbReference type="SAM" id="Phobius"/>
    </source>
</evidence>
<organism evidence="14 15">
    <name type="scientific">Tetraodon nigroviridis</name>
    <name type="common">Spotted green pufferfish</name>
    <name type="synonym">Chelonodon nigroviridis</name>
    <dbReference type="NCBI Taxonomy" id="99883"/>
    <lineage>
        <taxon>Eukaryota</taxon>
        <taxon>Metazoa</taxon>
        <taxon>Chordata</taxon>
        <taxon>Craniata</taxon>
        <taxon>Vertebrata</taxon>
        <taxon>Euteleostomi</taxon>
        <taxon>Actinopterygii</taxon>
        <taxon>Neopterygii</taxon>
        <taxon>Teleostei</taxon>
        <taxon>Neoteleostei</taxon>
        <taxon>Acanthomorphata</taxon>
        <taxon>Eupercaria</taxon>
        <taxon>Tetraodontiformes</taxon>
        <taxon>Tetradontoidea</taxon>
        <taxon>Tetraodontidae</taxon>
        <taxon>Tetraodon</taxon>
    </lineage>
</organism>
<dbReference type="GO" id="GO:0004875">
    <property type="term" value="F:complement receptor activity"/>
    <property type="evidence" value="ECO:0007669"/>
    <property type="project" value="InterPro"/>
</dbReference>
<evidence type="ECO:0000256" key="5">
    <source>
        <dbReference type="ARBA" id="ARBA00022989"/>
    </source>
</evidence>
<evidence type="ECO:0000256" key="6">
    <source>
        <dbReference type="ARBA" id="ARBA00023040"/>
    </source>
</evidence>